<dbReference type="PROSITE" id="PS50042">
    <property type="entry name" value="CNMP_BINDING_3"/>
    <property type="match status" value="1"/>
</dbReference>
<organism evidence="12 13">
    <name type="scientific">Sphagnum jensenii</name>
    <dbReference type="NCBI Taxonomy" id="128206"/>
    <lineage>
        <taxon>Eukaryota</taxon>
        <taxon>Viridiplantae</taxon>
        <taxon>Streptophyta</taxon>
        <taxon>Embryophyta</taxon>
        <taxon>Bryophyta</taxon>
        <taxon>Sphagnophytina</taxon>
        <taxon>Sphagnopsida</taxon>
        <taxon>Sphagnales</taxon>
        <taxon>Sphagnaceae</taxon>
        <taxon>Sphagnum</taxon>
    </lineage>
</organism>
<keyword evidence="3" id="KW-0813">Transport</keyword>
<feature type="transmembrane region" description="Helical" evidence="10">
    <location>
        <begin position="272"/>
        <end position="294"/>
    </location>
</feature>
<keyword evidence="6" id="KW-0406">Ion transport</keyword>
<keyword evidence="7 10" id="KW-0472">Membrane</keyword>
<dbReference type="EMBL" id="OZ020097">
    <property type="protein sequence ID" value="CAK9267822.1"/>
    <property type="molecule type" value="Genomic_DNA"/>
</dbReference>
<evidence type="ECO:0000256" key="5">
    <source>
        <dbReference type="ARBA" id="ARBA00022989"/>
    </source>
</evidence>
<evidence type="ECO:0000256" key="8">
    <source>
        <dbReference type="ARBA" id="ARBA00023286"/>
    </source>
</evidence>
<evidence type="ECO:0000256" key="10">
    <source>
        <dbReference type="SAM" id="Phobius"/>
    </source>
</evidence>
<dbReference type="PRINTS" id="PR01463">
    <property type="entry name" value="EAGCHANLFMLY"/>
</dbReference>
<sequence length="736" mass="84235">MFPCSARQPKFARQTKEERILFFNEYDSERSLGSERESMKPLRVASPSSAVKKGWLKGSSRLRKVGRSLRLVPSRVYSEDFQGQSQITILDPGSKFCQQWNKFFVISCLVAIFVDPLFYYLPVVDGFQPVSAGGGGTCITISRKLAISVTVFRTITDTLYLIHMALQFRTAFIAPSSRVFGRGELVVDPYKIAMRYLKKDFWLDFVALLPLPQLVIWIITPTMSGSTAVATKNMLGFIVFFQYLPRLFRIFPLTSQMARNTGVLMETAWAGAAYNLLLYLLASHVVGACWYFLAVDRQVTCWRMLCQQEANCTNAFFDCSSLSPSYTLAANRTSWINTSNITSDCDTSPSNFFNFGIYAEAIINGITTSSIEFMEKYFYCVWIGLLSLSSLTQTFIVSTYIWEIIFTICIIIVGLLLFAFLIGNMQTYLQSLTKRLEEMRVKRRDTEQWMKHRQLPHDLVERVRRFDQYKWVATRGVDEEVLVQSLPLDLRRDIKRHLCLDLVRRVPLFDQMDDSLLDAMCERLKPALNTQGTYIVHEGDPVNEMLFIIRGRLESVTTNGGRTGFFNSGILGPGDFCGEELLTWALDPKPSSNLPISTRTVEALVEVEAFALFAEDLKFVASQFRRLHSKQLQHTFRYYSHQWRTWAACFVQAAWRRYCRRKIAEMRRKEEDLSLQEAMAGSDALLTKPSLGATLLASRFATNAMRGVRRLRTMHAAEMMRISNIPKPTEPDFSLE</sequence>
<dbReference type="PANTHER" id="PTHR45651">
    <property type="entry name" value="CYCLIC NUCLEOTIDE-GATED ION CHANNEL 15-RELATED-RELATED"/>
    <property type="match status" value="1"/>
</dbReference>
<dbReference type="InterPro" id="IPR014710">
    <property type="entry name" value="RmlC-like_jellyroll"/>
</dbReference>
<dbReference type="SMART" id="SM00100">
    <property type="entry name" value="cNMP"/>
    <property type="match status" value="1"/>
</dbReference>
<gene>
    <name evidence="12" type="ORF">CSSPJE1EN1_LOCUS13300</name>
</gene>
<dbReference type="Gene3D" id="2.60.120.10">
    <property type="entry name" value="Jelly Rolls"/>
    <property type="match status" value="1"/>
</dbReference>
<dbReference type="PANTHER" id="PTHR45651:SF12">
    <property type="entry name" value="CYCLIC NUCLEOTIDE-GATED ION CHANNEL 15-RELATED"/>
    <property type="match status" value="1"/>
</dbReference>
<protein>
    <recommendedName>
        <fullName evidence="11">Cyclic nucleotide-binding domain-containing protein</fullName>
    </recommendedName>
</protein>
<dbReference type="SUPFAM" id="SSF81324">
    <property type="entry name" value="Voltage-gated potassium channels"/>
    <property type="match status" value="1"/>
</dbReference>
<dbReference type="Pfam" id="PF00027">
    <property type="entry name" value="cNMP_binding"/>
    <property type="match status" value="1"/>
</dbReference>
<dbReference type="Proteomes" id="UP001497444">
    <property type="component" value="Chromosome 2"/>
</dbReference>
<comment type="subcellular location">
    <subcellularLocation>
        <location evidence="1">Membrane</location>
        <topology evidence="1">Multi-pass membrane protein</topology>
    </subcellularLocation>
</comment>
<dbReference type="Gene3D" id="1.10.287.630">
    <property type="entry name" value="Helix hairpin bin"/>
    <property type="match status" value="1"/>
</dbReference>
<feature type="transmembrane region" description="Helical" evidence="10">
    <location>
        <begin position="404"/>
        <end position="425"/>
    </location>
</feature>
<keyword evidence="5 10" id="KW-1133">Transmembrane helix</keyword>
<name>A0ABP0WR24_9BRYO</name>
<feature type="transmembrane region" description="Helical" evidence="10">
    <location>
        <begin position="201"/>
        <end position="222"/>
    </location>
</feature>
<evidence type="ECO:0000259" key="11">
    <source>
        <dbReference type="PROSITE" id="PS50042"/>
    </source>
</evidence>
<keyword evidence="8" id="KW-1071">Ligand-gated ion channel</keyword>
<keyword evidence="4 10" id="KW-0812">Transmembrane</keyword>
<dbReference type="InterPro" id="IPR000595">
    <property type="entry name" value="cNMP-bd_dom"/>
</dbReference>
<dbReference type="Gene3D" id="1.10.287.70">
    <property type="match status" value="1"/>
</dbReference>
<evidence type="ECO:0000256" key="1">
    <source>
        <dbReference type="ARBA" id="ARBA00004141"/>
    </source>
</evidence>
<evidence type="ECO:0000256" key="2">
    <source>
        <dbReference type="ARBA" id="ARBA00010486"/>
    </source>
</evidence>
<dbReference type="InterPro" id="IPR018490">
    <property type="entry name" value="cNMP-bd_dom_sf"/>
</dbReference>
<evidence type="ECO:0000313" key="13">
    <source>
        <dbReference type="Proteomes" id="UP001497444"/>
    </source>
</evidence>
<dbReference type="InterPro" id="IPR003938">
    <property type="entry name" value="K_chnl_volt-dep_EAG/ELK/ERG"/>
</dbReference>
<feature type="transmembrane region" description="Helical" evidence="10">
    <location>
        <begin position="103"/>
        <end position="121"/>
    </location>
</feature>
<evidence type="ECO:0000256" key="6">
    <source>
        <dbReference type="ARBA" id="ARBA00023065"/>
    </source>
</evidence>
<evidence type="ECO:0000256" key="9">
    <source>
        <dbReference type="ARBA" id="ARBA00023303"/>
    </source>
</evidence>
<accession>A0ABP0WR24</accession>
<feature type="transmembrane region" description="Helical" evidence="10">
    <location>
        <begin position="377"/>
        <end position="398"/>
    </location>
</feature>
<evidence type="ECO:0000256" key="4">
    <source>
        <dbReference type="ARBA" id="ARBA00022692"/>
    </source>
</evidence>
<evidence type="ECO:0000256" key="7">
    <source>
        <dbReference type="ARBA" id="ARBA00023136"/>
    </source>
</evidence>
<dbReference type="Pfam" id="PF00520">
    <property type="entry name" value="Ion_trans"/>
    <property type="match status" value="1"/>
</dbReference>
<comment type="similarity">
    <text evidence="2">Belongs to the cyclic nucleotide-gated cation channel (TC 1.A.1.5) family.</text>
</comment>
<keyword evidence="13" id="KW-1185">Reference proteome</keyword>
<dbReference type="CDD" id="cd00038">
    <property type="entry name" value="CAP_ED"/>
    <property type="match status" value="1"/>
</dbReference>
<reference evidence="12 13" key="1">
    <citation type="submission" date="2024-02" db="EMBL/GenBank/DDBJ databases">
        <authorList>
            <consortium name="ELIXIR-Norway"/>
            <consortium name="Elixir Norway"/>
        </authorList>
    </citation>
    <scope>NUCLEOTIDE SEQUENCE [LARGE SCALE GENOMIC DNA]</scope>
</reference>
<dbReference type="SUPFAM" id="SSF51206">
    <property type="entry name" value="cAMP-binding domain-like"/>
    <property type="match status" value="1"/>
</dbReference>
<dbReference type="InterPro" id="IPR005821">
    <property type="entry name" value="Ion_trans_dom"/>
</dbReference>
<evidence type="ECO:0000256" key="3">
    <source>
        <dbReference type="ARBA" id="ARBA00022448"/>
    </source>
</evidence>
<proteinExistence type="inferred from homology"/>
<feature type="domain" description="Cyclic nucleotide-binding" evidence="11">
    <location>
        <begin position="508"/>
        <end position="592"/>
    </location>
</feature>
<evidence type="ECO:0000313" key="12">
    <source>
        <dbReference type="EMBL" id="CAK9267822.1"/>
    </source>
</evidence>
<keyword evidence="9" id="KW-0407">Ion channel</keyword>